<dbReference type="AlphaFoldDB" id="A0A1H8GBG5"/>
<name>A0A1H8GBG5_9BACI</name>
<dbReference type="EMBL" id="FODJ01000001">
    <property type="protein sequence ID" value="SEN40658.1"/>
    <property type="molecule type" value="Genomic_DNA"/>
</dbReference>
<proteinExistence type="predicted"/>
<evidence type="ECO:0000313" key="2">
    <source>
        <dbReference type="EMBL" id="SEN40658.1"/>
    </source>
</evidence>
<evidence type="ECO:0000313" key="3">
    <source>
        <dbReference type="Proteomes" id="UP000199300"/>
    </source>
</evidence>
<reference evidence="2 3" key="1">
    <citation type="submission" date="2016-10" db="EMBL/GenBank/DDBJ databases">
        <authorList>
            <person name="de Groot N.N."/>
        </authorList>
    </citation>
    <scope>NUCLEOTIDE SEQUENCE [LARGE SCALE GENOMIC DNA]</scope>
    <source>
        <strain evidence="2 3">CGMCC 1.10434</strain>
    </source>
</reference>
<protein>
    <recommendedName>
        <fullName evidence="4">DUF3886 domain-containing protein</fullName>
    </recommendedName>
</protein>
<organism evidence="2 3">
    <name type="scientific">Amphibacillus marinus</name>
    <dbReference type="NCBI Taxonomy" id="872970"/>
    <lineage>
        <taxon>Bacteria</taxon>
        <taxon>Bacillati</taxon>
        <taxon>Bacillota</taxon>
        <taxon>Bacilli</taxon>
        <taxon>Bacillales</taxon>
        <taxon>Bacillaceae</taxon>
        <taxon>Amphibacillus</taxon>
    </lineage>
</organism>
<accession>A0A1H8GBG5</accession>
<dbReference type="RefSeq" id="WP_091493298.1">
    <property type="nucleotide sequence ID" value="NZ_FODJ01000001.1"/>
</dbReference>
<evidence type="ECO:0000256" key="1">
    <source>
        <dbReference type="SAM" id="MobiDB-lite"/>
    </source>
</evidence>
<sequence length="71" mass="8774">MNRKEKQVAKERLGLTKYTALEGMKERLRQAERDHQERERLAQINRKSEQDRHKTFEQLLNESNMEWEKFK</sequence>
<dbReference type="Proteomes" id="UP000199300">
    <property type="component" value="Unassembled WGS sequence"/>
</dbReference>
<feature type="region of interest" description="Disordered" evidence="1">
    <location>
        <begin position="30"/>
        <end position="53"/>
    </location>
</feature>
<dbReference type="Pfam" id="PF13025">
    <property type="entry name" value="DUF3886"/>
    <property type="match status" value="1"/>
</dbReference>
<keyword evidence="3" id="KW-1185">Reference proteome</keyword>
<evidence type="ECO:0008006" key="4">
    <source>
        <dbReference type="Google" id="ProtNLM"/>
    </source>
</evidence>
<dbReference type="InterPro" id="IPR024980">
    <property type="entry name" value="DUF3886"/>
</dbReference>
<gene>
    <name evidence="2" type="ORF">SAMN04488134_1018</name>
</gene>
<dbReference type="STRING" id="872970.SAMN04488134_1018"/>